<evidence type="ECO:0008006" key="4">
    <source>
        <dbReference type="Google" id="ProtNLM"/>
    </source>
</evidence>
<keyword evidence="3" id="KW-1185">Reference proteome</keyword>
<name>A0A1G6GVM2_9BACT</name>
<accession>A0A1G6GVM2</accession>
<dbReference type="Proteomes" id="UP000199452">
    <property type="component" value="Unassembled WGS sequence"/>
</dbReference>
<dbReference type="EMBL" id="FMYP01000004">
    <property type="protein sequence ID" value="SDB85745.1"/>
    <property type="molecule type" value="Genomic_DNA"/>
</dbReference>
<proteinExistence type="predicted"/>
<evidence type="ECO:0000256" key="1">
    <source>
        <dbReference type="SAM" id="SignalP"/>
    </source>
</evidence>
<dbReference type="AlphaFoldDB" id="A0A1G6GVM2"/>
<gene>
    <name evidence="2" type="ORF">SAMN05216323_100448</name>
</gene>
<reference evidence="2 3" key="1">
    <citation type="submission" date="2016-09" db="EMBL/GenBank/DDBJ databases">
        <authorList>
            <person name="Capua I."/>
            <person name="De Benedictis P."/>
            <person name="Joannis T."/>
            <person name="Lombin L.H."/>
            <person name="Cattoli G."/>
        </authorList>
    </citation>
    <scope>NUCLEOTIDE SEQUENCE [LARGE SCALE GENOMIC DNA]</scope>
    <source>
        <strain evidence="2 3">A7P-90m</strain>
    </source>
</reference>
<organism evidence="2 3">
    <name type="scientific">Williamwhitmania taraxaci</name>
    <dbReference type="NCBI Taxonomy" id="1640674"/>
    <lineage>
        <taxon>Bacteria</taxon>
        <taxon>Pseudomonadati</taxon>
        <taxon>Bacteroidota</taxon>
        <taxon>Bacteroidia</taxon>
        <taxon>Bacteroidales</taxon>
        <taxon>Williamwhitmaniaceae</taxon>
        <taxon>Williamwhitmania</taxon>
    </lineage>
</organism>
<feature type="signal peptide" evidence="1">
    <location>
        <begin position="1"/>
        <end position="26"/>
    </location>
</feature>
<evidence type="ECO:0000313" key="2">
    <source>
        <dbReference type="EMBL" id="SDB85745.1"/>
    </source>
</evidence>
<keyword evidence="1" id="KW-0732">Signal</keyword>
<feature type="chain" id="PRO_5011431926" description="Lipoprotein" evidence="1">
    <location>
        <begin position="27"/>
        <end position="142"/>
    </location>
</feature>
<protein>
    <recommendedName>
        <fullName evidence="4">Lipoprotein</fullName>
    </recommendedName>
</protein>
<dbReference type="RefSeq" id="WP_125869731.1">
    <property type="nucleotide sequence ID" value="NZ_FMYP01000004.1"/>
</dbReference>
<sequence>MNSNMFMRISAIGTLVVSTLIMSSCATYHVTTQSLLEQLAKTQPEKKVNFIVAFPIVFPGVVTGNSLTEIKVLDKNEFVCIIPVTRKTGVRITKKDGTRKSFYFDTLLVQDSTITGKNDHFFGVNITPIYLNNIEKVELQNK</sequence>
<evidence type="ECO:0000313" key="3">
    <source>
        <dbReference type="Proteomes" id="UP000199452"/>
    </source>
</evidence>